<feature type="transmembrane region" description="Helical" evidence="8">
    <location>
        <begin position="62"/>
        <end position="87"/>
    </location>
</feature>
<dbReference type="RefSeq" id="WP_009572401.1">
    <property type="nucleotide sequence ID" value="NZ_AMRK01000006.1"/>
</dbReference>
<gene>
    <name evidence="10" type="ORF">B30_12252</name>
</gene>
<keyword evidence="3" id="KW-0328">Glycosyltransferase</keyword>
<dbReference type="PANTHER" id="PTHR33908:SF11">
    <property type="entry name" value="MEMBRANE PROTEIN"/>
    <property type="match status" value="1"/>
</dbReference>
<evidence type="ECO:0000256" key="2">
    <source>
        <dbReference type="ARBA" id="ARBA00022475"/>
    </source>
</evidence>
<dbReference type="PATRIC" id="fig|1208323.3.peg.2537"/>
<evidence type="ECO:0000256" key="1">
    <source>
        <dbReference type="ARBA" id="ARBA00004651"/>
    </source>
</evidence>
<feature type="transmembrane region" description="Helical" evidence="8">
    <location>
        <begin position="120"/>
        <end position="139"/>
    </location>
</feature>
<comment type="caution">
    <text evidence="10">The sequence shown here is derived from an EMBL/GenBank/DDBJ whole genome shotgun (WGS) entry which is preliminary data.</text>
</comment>
<feature type="transmembrane region" description="Helical" evidence="8">
    <location>
        <begin position="234"/>
        <end position="262"/>
    </location>
</feature>
<feature type="transmembrane region" description="Helical" evidence="8">
    <location>
        <begin position="282"/>
        <end position="303"/>
    </location>
</feature>
<organism evidence="10 11">
    <name type="scientific">Celeribacter baekdonensis B30</name>
    <dbReference type="NCBI Taxonomy" id="1208323"/>
    <lineage>
        <taxon>Bacteria</taxon>
        <taxon>Pseudomonadati</taxon>
        <taxon>Pseudomonadota</taxon>
        <taxon>Alphaproteobacteria</taxon>
        <taxon>Rhodobacterales</taxon>
        <taxon>Roseobacteraceae</taxon>
        <taxon>Celeribacter</taxon>
    </lineage>
</organism>
<evidence type="ECO:0000256" key="7">
    <source>
        <dbReference type="ARBA" id="ARBA00023136"/>
    </source>
</evidence>
<dbReference type="EMBL" id="AMRK01000006">
    <property type="protein sequence ID" value="EKE70772.1"/>
    <property type="molecule type" value="Genomic_DNA"/>
</dbReference>
<accession>K2J792</accession>
<evidence type="ECO:0000256" key="3">
    <source>
        <dbReference type="ARBA" id="ARBA00022676"/>
    </source>
</evidence>
<feature type="transmembrane region" description="Helical" evidence="8">
    <location>
        <begin position="151"/>
        <end position="181"/>
    </location>
</feature>
<feature type="domain" description="Glycosyltransferase RgtA/B/C/D-like" evidence="9">
    <location>
        <begin position="50"/>
        <end position="209"/>
    </location>
</feature>
<dbReference type="GO" id="GO:0016763">
    <property type="term" value="F:pentosyltransferase activity"/>
    <property type="evidence" value="ECO:0007669"/>
    <property type="project" value="TreeGrafter"/>
</dbReference>
<dbReference type="eggNOG" id="COG1807">
    <property type="taxonomic scope" value="Bacteria"/>
</dbReference>
<feature type="transmembrane region" description="Helical" evidence="8">
    <location>
        <begin position="193"/>
        <end position="213"/>
    </location>
</feature>
<feature type="transmembrane region" description="Helical" evidence="8">
    <location>
        <begin position="337"/>
        <end position="358"/>
    </location>
</feature>
<dbReference type="Pfam" id="PF13231">
    <property type="entry name" value="PMT_2"/>
    <property type="match status" value="1"/>
</dbReference>
<dbReference type="InterPro" id="IPR038731">
    <property type="entry name" value="RgtA/B/C-like"/>
</dbReference>
<keyword evidence="4" id="KW-0808">Transferase</keyword>
<dbReference type="Proteomes" id="UP000006762">
    <property type="component" value="Unassembled WGS sequence"/>
</dbReference>
<evidence type="ECO:0000313" key="11">
    <source>
        <dbReference type="Proteomes" id="UP000006762"/>
    </source>
</evidence>
<dbReference type="STRING" id="1208323.B30_12252"/>
<keyword evidence="6 8" id="KW-1133">Transmembrane helix</keyword>
<keyword evidence="5 8" id="KW-0812">Transmembrane</keyword>
<evidence type="ECO:0000313" key="10">
    <source>
        <dbReference type="EMBL" id="EKE70772.1"/>
    </source>
</evidence>
<evidence type="ECO:0000256" key="8">
    <source>
        <dbReference type="SAM" id="Phobius"/>
    </source>
</evidence>
<reference evidence="10 11" key="1">
    <citation type="submission" date="2012-09" db="EMBL/GenBank/DDBJ databases">
        <title>Celeribacter baekdonensis B30 Genome Sequencing.</title>
        <authorList>
            <person name="Wang W."/>
        </authorList>
    </citation>
    <scope>NUCLEOTIDE SEQUENCE [LARGE SCALE GENOMIC DNA]</scope>
    <source>
        <strain evidence="10 11">B30</strain>
    </source>
</reference>
<protein>
    <submittedName>
        <fullName evidence="10">Transmembrane protein</fullName>
    </submittedName>
</protein>
<evidence type="ECO:0000259" key="9">
    <source>
        <dbReference type="Pfam" id="PF13231"/>
    </source>
</evidence>
<dbReference type="AlphaFoldDB" id="K2J792"/>
<keyword evidence="2" id="KW-1003">Cell membrane</keyword>
<keyword evidence="7 8" id="KW-0472">Membrane</keyword>
<dbReference type="PANTHER" id="PTHR33908">
    <property type="entry name" value="MANNOSYLTRANSFERASE YKCB-RELATED"/>
    <property type="match status" value="1"/>
</dbReference>
<name>K2J792_9RHOB</name>
<proteinExistence type="predicted"/>
<comment type="subcellular location">
    <subcellularLocation>
        <location evidence="1">Cell membrane</location>
        <topology evidence="1">Multi-pass membrane protein</topology>
    </subcellularLocation>
</comment>
<evidence type="ECO:0000256" key="5">
    <source>
        <dbReference type="ARBA" id="ARBA00022692"/>
    </source>
</evidence>
<dbReference type="OrthoDB" id="9153955at2"/>
<dbReference type="InterPro" id="IPR050297">
    <property type="entry name" value="LipidA_mod_glycosyltrf_83"/>
</dbReference>
<sequence length="481" mass="52043">MRQDRLFIWIIAAYFATHTVLRTVLGGSFEVDEAEMFVMAQEVHLGYGPQAPLYNWIQAGAFALFGANTFAVAAAKNLLLFITYALFFDGLRRVLPCQTAVLGTLALLLLPNVSWEGQRAGSHSIAMLATMAATFWVMARQTEVPKPWHPIALGLALGLGGLAKFNFWLFPLTLFLSALTVPEIRARLMWRTLWQSGLVAALILIAPMAWMVLHSDQTMASAYKFYYPPKYETLPTWLAGLVEYGVQTLAALALLLMVLIGARLAQGRAALRFGPAMPMALWLMRAGMIGLGLGAVAVVGFGVTDVQPRWLLPMLVPLSIGLMIWVTQSLGPRTKRAILGVCAALAVLILAAMADTRLRGAGSDSMRVDVLAQAIAADLPGGPVAVISGNYYFAGNLKYHRPDWQALAPLPNRVPAPGTVAVVLVGGDMVARSEAVLAEHGIKPDAIAKVIQHSATLPYRFEDVKTIDVPYAIVELKNGAE</sequence>
<evidence type="ECO:0000256" key="4">
    <source>
        <dbReference type="ARBA" id="ARBA00022679"/>
    </source>
</evidence>
<dbReference type="GO" id="GO:0009103">
    <property type="term" value="P:lipopolysaccharide biosynthetic process"/>
    <property type="evidence" value="ECO:0007669"/>
    <property type="project" value="UniProtKB-ARBA"/>
</dbReference>
<evidence type="ECO:0000256" key="6">
    <source>
        <dbReference type="ARBA" id="ARBA00022989"/>
    </source>
</evidence>
<keyword evidence="11" id="KW-1185">Reference proteome</keyword>
<dbReference type="GO" id="GO:0005886">
    <property type="term" value="C:plasma membrane"/>
    <property type="evidence" value="ECO:0007669"/>
    <property type="project" value="UniProtKB-SubCell"/>
</dbReference>
<feature type="transmembrane region" description="Helical" evidence="8">
    <location>
        <begin position="310"/>
        <end position="331"/>
    </location>
</feature>